<accession>A0A7W4W7X6</accession>
<reference evidence="2 3" key="1">
    <citation type="submission" date="2020-08" db="EMBL/GenBank/DDBJ databases">
        <title>Genomic Encyclopedia of Type Strains, Phase III (KMG-III): the genomes of soil and plant-associated and newly described type strains.</title>
        <authorList>
            <person name="Whitman W."/>
        </authorList>
    </citation>
    <scope>NUCLEOTIDE SEQUENCE [LARGE SCALE GENOMIC DNA]</scope>
    <source>
        <strain evidence="2 3">CECT 8799</strain>
    </source>
</reference>
<evidence type="ECO:0008006" key="4">
    <source>
        <dbReference type="Google" id="ProtNLM"/>
    </source>
</evidence>
<evidence type="ECO:0000313" key="2">
    <source>
        <dbReference type="EMBL" id="MBB3059296.1"/>
    </source>
</evidence>
<feature type="signal peptide" evidence="1">
    <location>
        <begin position="1"/>
        <end position="20"/>
    </location>
</feature>
<evidence type="ECO:0000256" key="1">
    <source>
        <dbReference type="SAM" id="SignalP"/>
    </source>
</evidence>
<organism evidence="2 3">
    <name type="scientific">Microbulbifer rhizosphaerae</name>
    <dbReference type="NCBI Taxonomy" id="1562603"/>
    <lineage>
        <taxon>Bacteria</taxon>
        <taxon>Pseudomonadati</taxon>
        <taxon>Pseudomonadota</taxon>
        <taxon>Gammaproteobacteria</taxon>
        <taxon>Cellvibrionales</taxon>
        <taxon>Microbulbiferaceae</taxon>
        <taxon>Microbulbifer</taxon>
    </lineage>
</organism>
<gene>
    <name evidence="2" type="ORF">FHS09_000097</name>
</gene>
<sequence length="159" mass="17341">MKNRLAILVAGLLATVQVQAAELDKELVGDWLSLCKKASGNYLQVTSSFTADGDYTAKTVFYTDAECKRTMGMEVISSGKYRLGESVSAEGGESARQIDIDVHELRSGDMQLPGGKQKILQIITIIDGKLIFGDAPGIQAVTKGERPQKLNHTFYSRKQ</sequence>
<proteinExistence type="predicted"/>
<comment type="caution">
    <text evidence="2">The sequence shown here is derived from an EMBL/GenBank/DDBJ whole genome shotgun (WGS) entry which is preliminary data.</text>
</comment>
<feature type="chain" id="PRO_5030568467" description="Lipocalin-like domain-containing protein" evidence="1">
    <location>
        <begin position="21"/>
        <end position="159"/>
    </location>
</feature>
<evidence type="ECO:0000313" key="3">
    <source>
        <dbReference type="Proteomes" id="UP000535937"/>
    </source>
</evidence>
<dbReference type="Proteomes" id="UP000535937">
    <property type="component" value="Unassembled WGS sequence"/>
</dbReference>
<dbReference type="EMBL" id="JACHWZ010000001">
    <property type="protein sequence ID" value="MBB3059296.1"/>
    <property type="molecule type" value="Genomic_DNA"/>
</dbReference>
<dbReference type="AlphaFoldDB" id="A0A7W4W7X6"/>
<protein>
    <recommendedName>
        <fullName evidence="4">Lipocalin-like domain-containing protein</fullName>
    </recommendedName>
</protein>
<dbReference type="RefSeq" id="WP_183455581.1">
    <property type="nucleotide sequence ID" value="NZ_JACHWZ010000001.1"/>
</dbReference>
<keyword evidence="3" id="KW-1185">Reference proteome</keyword>
<name>A0A7W4W7X6_9GAMM</name>
<keyword evidence="1" id="KW-0732">Signal</keyword>